<evidence type="ECO:0000313" key="16">
    <source>
        <dbReference type="EMBL" id="EGD85687.2"/>
    </source>
</evidence>
<reference evidence="17" key="1">
    <citation type="journal article" date="2012" name="MBio">
        <title>Comparative genome analysis of Trichophyton rubrum and related dermatophytes reveals candidate genes involved in infection.</title>
        <authorList>
            <person name="Martinez D.A."/>
            <person name="Oliver B.G."/>
            <person name="Graeser Y."/>
            <person name="Goldberg J.M."/>
            <person name="Li W."/>
            <person name="Martinez-Rossi N.M."/>
            <person name="Monod M."/>
            <person name="Shelest E."/>
            <person name="Barton R.C."/>
            <person name="Birch E."/>
            <person name="Brakhage A.A."/>
            <person name="Chen Z."/>
            <person name="Gurr S.J."/>
            <person name="Heiman D."/>
            <person name="Heitman J."/>
            <person name="Kosti I."/>
            <person name="Rossi A."/>
            <person name="Saif S."/>
            <person name="Samalova M."/>
            <person name="Saunders C.W."/>
            <person name="Shea T."/>
            <person name="Summerbell R.C."/>
            <person name="Xu J."/>
            <person name="Young S."/>
            <person name="Zeng Q."/>
            <person name="Birren B.W."/>
            <person name="Cuomo C.A."/>
            <person name="White T.C."/>
        </authorList>
    </citation>
    <scope>NUCLEOTIDE SEQUENCE [LARGE SCALE GENOMIC DNA]</scope>
    <source>
        <strain evidence="17">ATCC MYA-4607 / CBS 118892</strain>
    </source>
</reference>
<keyword evidence="6" id="KW-0732">Signal</keyword>
<dbReference type="Gene3D" id="3.30.70.80">
    <property type="entry name" value="Peptidase S8 propeptide/proteinase inhibitor I9"/>
    <property type="match status" value="1"/>
</dbReference>
<feature type="domain" description="Inhibitor I9" evidence="15">
    <location>
        <begin position="53"/>
        <end position="130"/>
    </location>
</feature>
<keyword evidence="10" id="KW-0865">Zymogen</keyword>
<dbReference type="InterPro" id="IPR022398">
    <property type="entry name" value="Peptidase_S8_His-AS"/>
</dbReference>
<organism evidence="16 17">
    <name type="scientific">Trichophyton rubrum (strain ATCC MYA-4607 / CBS 118892)</name>
    <name type="common">Athlete's foot fungus</name>
    <dbReference type="NCBI Taxonomy" id="559305"/>
    <lineage>
        <taxon>Eukaryota</taxon>
        <taxon>Fungi</taxon>
        <taxon>Dikarya</taxon>
        <taxon>Ascomycota</taxon>
        <taxon>Pezizomycotina</taxon>
        <taxon>Eurotiomycetes</taxon>
        <taxon>Eurotiomycetidae</taxon>
        <taxon>Onygenales</taxon>
        <taxon>Arthrodermataceae</taxon>
        <taxon>Trichophyton</taxon>
    </lineage>
</organism>
<dbReference type="GO" id="GO:0006508">
    <property type="term" value="P:proteolysis"/>
    <property type="evidence" value="ECO:0007669"/>
    <property type="project" value="UniProtKB-KW"/>
</dbReference>
<dbReference type="InterPro" id="IPR015500">
    <property type="entry name" value="Peptidase_S8_subtilisin-rel"/>
</dbReference>
<keyword evidence="4" id="KW-0964">Secreted</keyword>
<dbReference type="OMA" id="HEHVAHV"/>
<dbReference type="Gene3D" id="3.40.50.200">
    <property type="entry name" value="Peptidase S8/S53 domain"/>
    <property type="match status" value="1"/>
</dbReference>
<dbReference type="STRING" id="559305.F2SIX4"/>
<evidence type="ECO:0008006" key="18">
    <source>
        <dbReference type="Google" id="ProtNLM"/>
    </source>
</evidence>
<name>F2SIX4_TRIRC</name>
<evidence type="ECO:0000256" key="10">
    <source>
        <dbReference type="ARBA" id="ARBA00023145"/>
    </source>
</evidence>
<dbReference type="RefSeq" id="XP_003237236.2">
    <property type="nucleotide sequence ID" value="XM_003237188.2"/>
</dbReference>
<keyword evidence="9" id="KW-0843">Virulence</keyword>
<evidence type="ECO:0000256" key="11">
    <source>
        <dbReference type="ARBA" id="ARBA00023180"/>
    </source>
</evidence>
<keyword evidence="8" id="KW-0720">Serine protease</keyword>
<evidence type="ECO:0000256" key="4">
    <source>
        <dbReference type="ARBA" id="ARBA00022525"/>
    </source>
</evidence>
<dbReference type="GO" id="GO:0004252">
    <property type="term" value="F:serine-type endopeptidase activity"/>
    <property type="evidence" value="ECO:0007669"/>
    <property type="project" value="InterPro"/>
</dbReference>
<keyword evidence="7" id="KW-0378">Hydrolase</keyword>
<dbReference type="Pfam" id="PF05922">
    <property type="entry name" value="Inhibitor_I9"/>
    <property type="match status" value="1"/>
</dbReference>
<dbReference type="CDD" id="cd04077">
    <property type="entry name" value="Peptidases_S8_PCSK9_ProteinaseK_like"/>
    <property type="match status" value="1"/>
</dbReference>
<evidence type="ECO:0000256" key="8">
    <source>
        <dbReference type="ARBA" id="ARBA00022825"/>
    </source>
</evidence>
<evidence type="ECO:0000256" key="9">
    <source>
        <dbReference type="ARBA" id="ARBA00023026"/>
    </source>
</evidence>
<dbReference type="InterPro" id="IPR036852">
    <property type="entry name" value="Peptidase_S8/S53_dom_sf"/>
</dbReference>
<dbReference type="OrthoDB" id="206201at2759"/>
<evidence type="ECO:0000256" key="7">
    <source>
        <dbReference type="ARBA" id="ARBA00022801"/>
    </source>
</evidence>
<proteinExistence type="inferred from homology"/>
<comment type="caution">
    <text evidence="12">Lacks conserved residue(s) required for the propagation of feature annotation.</text>
</comment>
<dbReference type="InterPro" id="IPR000209">
    <property type="entry name" value="Peptidase_S8/S53_dom"/>
</dbReference>
<keyword evidence="17" id="KW-1185">Reference proteome</keyword>
<feature type="region of interest" description="Disordered" evidence="13">
    <location>
        <begin position="328"/>
        <end position="349"/>
    </location>
</feature>
<evidence type="ECO:0000256" key="3">
    <source>
        <dbReference type="ARBA" id="ARBA00011073"/>
    </source>
</evidence>
<evidence type="ECO:0000259" key="15">
    <source>
        <dbReference type="Pfam" id="PF05922"/>
    </source>
</evidence>
<gene>
    <name evidence="16" type="ORF">TERG_01957</name>
</gene>
<dbReference type="PROSITE" id="PS00136">
    <property type="entry name" value="SUBTILASE_ASP"/>
    <property type="match status" value="1"/>
</dbReference>
<dbReference type="GO" id="GO:0005576">
    <property type="term" value="C:extracellular region"/>
    <property type="evidence" value="ECO:0007669"/>
    <property type="project" value="UniProtKB-SubCell"/>
</dbReference>
<dbReference type="PRINTS" id="PR00723">
    <property type="entry name" value="SUBTILISIN"/>
</dbReference>
<evidence type="ECO:0000256" key="2">
    <source>
        <dbReference type="ARBA" id="ARBA00004613"/>
    </source>
</evidence>
<dbReference type="PANTHER" id="PTHR43806:SF58">
    <property type="entry name" value="ALKALINE PROTEASE 1-RELATED"/>
    <property type="match status" value="1"/>
</dbReference>
<dbReference type="Proteomes" id="UP000008864">
    <property type="component" value="Unassembled WGS sequence"/>
</dbReference>
<protein>
    <recommendedName>
        <fullName evidence="18">Subtilisin-like protease</fullName>
    </recommendedName>
</protein>
<dbReference type="PROSITE" id="PS00137">
    <property type="entry name" value="SUBTILASE_HIS"/>
    <property type="match status" value="1"/>
</dbReference>
<dbReference type="HOGENOM" id="CLU_011263_1_1_1"/>
<evidence type="ECO:0000256" key="12">
    <source>
        <dbReference type="PROSITE-ProRule" id="PRU01240"/>
    </source>
</evidence>
<dbReference type="InterPro" id="IPR023827">
    <property type="entry name" value="Peptidase_S8_Asp-AS"/>
</dbReference>
<dbReference type="EMBL" id="GG700649">
    <property type="protein sequence ID" value="EGD85687.2"/>
    <property type="molecule type" value="Genomic_DNA"/>
</dbReference>
<dbReference type="Pfam" id="PF00082">
    <property type="entry name" value="Peptidase_S8"/>
    <property type="match status" value="1"/>
</dbReference>
<dbReference type="PANTHER" id="PTHR43806">
    <property type="entry name" value="PEPTIDASE S8"/>
    <property type="match status" value="1"/>
</dbReference>
<evidence type="ECO:0000256" key="5">
    <source>
        <dbReference type="ARBA" id="ARBA00022670"/>
    </source>
</evidence>
<dbReference type="InterPro" id="IPR034193">
    <property type="entry name" value="PCSK9_ProteinaseK-like"/>
</dbReference>
<dbReference type="InterPro" id="IPR037045">
    <property type="entry name" value="S8pro/Inhibitor_I9_sf"/>
</dbReference>
<dbReference type="InterPro" id="IPR010259">
    <property type="entry name" value="S8pro/Inhibitor_I9"/>
</dbReference>
<dbReference type="VEuPathDB" id="FungiDB:TERG_01957"/>
<dbReference type="eggNOG" id="KOG1153">
    <property type="taxonomic scope" value="Eukaryota"/>
</dbReference>
<keyword evidence="11" id="KW-0325">Glycoprotein</keyword>
<evidence type="ECO:0000256" key="1">
    <source>
        <dbReference type="ARBA" id="ARBA00002101"/>
    </source>
</evidence>
<keyword evidence="5" id="KW-0645">Protease</keyword>
<sequence length="349" mass="37171">MAQSPSYAQAIRPLFLTMFFFKGVLAVLSFFSAVNAAPLIKPNNVSAKYIEDSYIVLLKRDISHDDFELHKRWASDVHKRDVAKRGVSFSGIGHSWATGSFRGYSGVFSRDTIEEIMKHEHVAHVERDQIGTSQGWVTQSNAPNWGLGRLSNSNPGNADYTYDEGAGGNAVVYVVDSGIDVMHPEFEGRATWGANFIDNNNVDCWNHGTHCAGIVGSVSFGVAKRTAMIAVKVLDCNGQGPYSAFIAGLHWTIDHAQNNGFVGRAIINFSLGGDNSPAVNAALEEAQKAGIFVSAAAGNQGTDAGRITPGGAGLVCVIGNSDGSDYRWTGQGPSNFGPRGESGLPSASL</sequence>
<dbReference type="PROSITE" id="PS51892">
    <property type="entry name" value="SUBTILASE"/>
    <property type="match status" value="1"/>
</dbReference>
<dbReference type="GeneID" id="10378611"/>
<dbReference type="InParanoid" id="F2SIX4"/>
<dbReference type="AlphaFoldDB" id="F2SIX4"/>
<evidence type="ECO:0000256" key="13">
    <source>
        <dbReference type="SAM" id="MobiDB-lite"/>
    </source>
</evidence>
<evidence type="ECO:0000259" key="14">
    <source>
        <dbReference type="Pfam" id="PF00082"/>
    </source>
</evidence>
<comment type="subcellular location">
    <subcellularLocation>
        <location evidence="2">Secreted</location>
    </subcellularLocation>
</comment>
<dbReference type="InterPro" id="IPR050131">
    <property type="entry name" value="Peptidase_S8_subtilisin-like"/>
</dbReference>
<evidence type="ECO:0000313" key="17">
    <source>
        <dbReference type="Proteomes" id="UP000008864"/>
    </source>
</evidence>
<dbReference type="SUPFAM" id="SSF54897">
    <property type="entry name" value="Protease propeptides/inhibitors"/>
    <property type="match status" value="1"/>
</dbReference>
<feature type="domain" description="Peptidase S8/S53" evidence="14">
    <location>
        <begin position="168"/>
        <end position="323"/>
    </location>
</feature>
<accession>F2SIX4</accession>
<evidence type="ECO:0000256" key="6">
    <source>
        <dbReference type="ARBA" id="ARBA00022729"/>
    </source>
</evidence>
<dbReference type="SUPFAM" id="SSF52743">
    <property type="entry name" value="Subtilisin-like"/>
    <property type="match status" value="1"/>
</dbReference>
<comment type="function">
    <text evidence="1">Secreted subtilisin-like serine protease with keratinolytic activity that contributes to pathogenicity.</text>
</comment>
<comment type="similarity">
    <text evidence="3 12">Belongs to the peptidase S8 family.</text>
</comment>